<dbReference type="RefSeq" id="WP_274793676.1">
    <property type="nucleotide sequence ID" value="NZ_CP113527.1"/>
</dbReference>
<evidence type="ECO:0000259" key="1">
    <source>
        <dbReference type="Pfam" id="PF07791"/>
    </source>
</evidence>
<dbReference type="KEGG" id="liu:OU989_14170"/>
<accession>A0AAJ5RPN7</accession>
<protein>
    <recommendedName>
        <fullName evidence="1">Immunity MXAN-0049 protein domain-containing protein</fullName>
    </recommendedName>
</protein>
<organism evidence="2 3">
    <name type="scientific">Lysinibacillus irui</name>
    <dbReference type="NCBI Taxonomy" id="2998077"/>
    <lineage>
        <taxon>Bacteria</taxon>
        <taxon>Bacillati</taxon>
        <taxon>Bacillota</taxon>
        <taxon>Bacilli</taxon>
        <taxon>Bacillales</taxon>
        <taxon>Bacillaceae</taxon>
        <taxon>Lysinibacillus</taxon>
    </lineage>
</organism>
<evidence type="ECO:0000313" key="3">
    <source>
        <dbReference type="Proteomes" id="UP001219585"/>
    </source>
</evidence>
<evidence type="ECO:0000313" key="2">
    <source>
        <dbReference type="EMBL" id="WDV05449.1"/>
    </source>
</evidence>
<dbReference type="Pfam" id="PF07791">
    <property type="entry name" value="Imm11"/>
    <property type="match status" value="1"/>
</dbReference>
<dbReference type="Proteomes" id="UP001219585">
    <property type="component" value="Chromosome"/>
</dbReference>
<name>A0AAJ5RPN7_9BACI</name>
<dbReference type="InterPro" id="IPR012433">
    <property type="entry name" value="Imm11"/>
</dbReference>
<sequence length="181" mass="21468">MDIYEIKSDYDVFKFFVFNQGSSSNYLNFEGQKLGDNWIPLEFEIFKEKGKKKDKRFEDFDASCYFDGILIVNNNLKEILEANYSEKVEILPVNTDRGPYYYINVTNKIKSIKNVDKMSSDEIMEMVRNNRYVFDLQTVKNESIFRDSKMSSSYFVTDFFINLMNNNQIKGLRYEKVGHTE</sequence>
<gene>
    <name evidence="2" type="ORF">OU989_14170</name>
</gene>
<dbReference type="AlphaFoldDB" id="A0AAJ5RPN7"/>
<proteinExistence type="predicted"/>
<dbReference type="EMBL" id="CP113527">
    <property type="protein sequence ID" value="WDV05449.1"/>
    <property type="molecule type" value="Genomic_DNA"/>
</dbReference>
<feature type="domain" description="Immunity MXAN-0049 protein" evidence="1">
    <location>
        <begin position="52"/>
        <end position="178"/>
    </location>
</feature>
<reference evidence="2" key="1">
    <citation type="submission" date="2022-11" db="EMBL/GenBank/DDBJ databases">
        <title>Lysinibacillus irui.</title>
        <authorList>
            <person name="Akintayo S.O."/>
        </authorList>
    </citation>
    <scope>NUCLEOTIDE SEQUENCE</scope>
    <source>
        <strain evidence="2">IRB4-01</strain>
    </source>
</reference>